<accession>A0AAN8AMJ4</accession>
<feature type="region of interest" description="Disordered" evidence="1">
    <location>
        <begin position="1"/>
        <end position="37"/>
    </location>
</feature>
<evidence type="ECO:0000313" key="2">
    <source>
        <dbReference type="EMBL" id="KAK5860363.1"/>
    </source>
</evidence>
<feature type="region of interest" description="Disordered" evidence="1">
    <location>
        <begin position="50"/>
        <end position="69"/>
    </location>
</feature>
<keyword evidence="3" id="KW-1185">Reference proteome</keyword>
<dbReference type="Proteomes" id="UP001346869">
    <property type="component" value="Unassembled WGS sequence"/>
</dbReference>
<organism evidence="2 3">
    <name type="scientific">Eleginops maclovinus</name>
    <name type="common">Patagonian blennie</name>
    <name type="synonym">Eleginus maclovinus</name>
    <dbReference type="NCBI Taxonomy" id="56733"/>
    <lineage>
        <taxon>Eukaryota</taxon>
        <taxon>Metazoa</taxon>
        <taxon>Chordata</taxon>
        <taxon>Craniata</taxon>
        <taxon>Vertebrata</taxon>
        <taxon>Euteleostomi</taxon>
        <taxon>Actinopterygii</taxon>
        <taxon>Neopterygii</taxon>
        <taxon>Teleostei</taxon>
        <taxon>Neoteleostei</taxon>
        <taxon>Acanthomorphata</taxon>
        <taxon>Eupercaria</taxon>
        <taxon>Perciformes</taxon>
        <taxon>Notothenioidei</taxon>
        <taxon>Eleginopidae</taxon>
        <taxon>Eleginops</taxon>
    </lineage>
</organism>
<evidence type="ECO:0000256" key="1">
    <source>
        <dbReference type="SAM" id="MobiDB-lite"/>
    </source>
</evidence>
<reference evidence="2 3" key="1">
    <citation type="journal article" date="2023" name="Genes (Basel)">
        <title>Chromosome-Level Genome Assembly and Circadian Gene Repertoire of the Patagonia Blennie Eleginops maclovinus-The Closest Ancestral Proxy of Antarctic Cryonotothenioids.</title>
        <authorList>
            <person name="Cheng C.C."/>
            <person name="Rivera-Colon A.G."/>
            <person name="Minhas B.F."/>
            <person name="Wilson L."/>
            <person name="Rayamajhi N."/>
            <person name="Vargas-Chacoff L."/>
            <person name="Catchen J.M."/>
        </authorList>
    </citation>
    <scope>NUCLEOTIDE SEQUENCE [LARGE SCALE GENOMIC DNA]</scope>
    <source>
        <strain evidence="2">JMC-PN-2008</strain>
    </source>
</reference>
<sequence>MLLQPVHLSLARSKPKQQQQQRTIARKTEGVGGGGEEGRVLMTIDLELTRRNGEEKPAGDAGRGRSALPGFLSRLSNQLTFKK</sequence>
<reference evidence="2 3" key="2">
    <citation type="journal article" date="2023" name="Mol. Biol. Evol.">
        <title>Genomics of Secondarily Temperate Adaptation in the Only Non-Antarctic Icefish.</title>
        <authorList>
            <person name="Rivera-Colon A.G."/>
            <person name="Rayamajhi N."/>
            <person name="Minhas B.F."/>
            <person name="Madrigal G."/>
            <person name="Bilyk K.T."/>
            <person name="Yoon V."/>
            <person name="Hune M."/>
            <person name="Gregory S."/>
            <person name="Cheng C.H.C."/>
            <person name="Catchen J.M."/>
        </authorList>
    </citation>
    <scope>NUCLEOTIDE SEQUENCE [LARGE SCALE GENOMIC DNA]</scope>
    <source>
        <strain evidence="2">JMC-PN-2008</strain>
    </source>
</reference>
<dbReference type="EMBL" id="JAUZQC010000014">
    <property type="protein sequence ID" value="KAK5860363.1"/>
    <property type="molecule type" value="Genomic_DNA"/>
</dbReference>
<gene>
    <name evidence="2" type="ORF">PBY51_021847</name>
</gene>
<evidence type="ECO:0000313" key="3">
    <source>
        <dbReference type="Proteomes" id="UP001346869"/>
    </source>
</evidence>
<comment type="caution">
    <text evidence="2">The sequence shown here is derived from an EMBL/GenBank/DDBJ whole genome shotgun (WGS) entry which is preliminary data.</text>
</comment>
<name>A0AAN8AMJ4_ELEMC</name>
<dbReference type="AlphaFoldDB" id="A0AAN8AMJ4"/>
<proteinExistence type="predicted"/>
<protein>
    <submittedName>
        <fullName evidence="2">Uncharacterized protein</fullName>
    </submittedName>
</protein>